<dbReference type="EMBL" id="NMQE01000653">
    <property type="protein sequence ID" value="PMB18904.1"/>
    <property type="molecule type" value="Genomic_DNA"/>
</dbReference>
<organism evidence="1 2">
    <name type="scientific">Fischerella thermalis CCMEE 5318</name>
    <dbReference type="NCBI Taxonomy" id="2019666"/>
    <lineage>
        <taxon>Bacteria</taxon>
        <taxon>Bacillati</taxon>
        <taxon>Cyanobacteriota</taxon>
        <taxon>Cyanophyceae</taxon>
        <taxon>Nostocales</taxon>
        <taxon>Hapalosiphonaceae</taxon>
        <taxon>Fischerella</taxon>
    </lineage>
</organism>
<dbReference type="Proteomes" id="UP000235081">
    <property type="component" value="Unassembled WGS sequence"/>
</dbReference>
<comment type="caution">
    <text evidence="1">The sequence shown here is derived from an EMBL/GenBank/DDBJ whole genome shotgun (WGS) entry which is preliminary data.</text>
</comment>
<evidence type="ECO:0000313" key="2">
    <source>
        <dbReference type="Proteomes" id="UP000235081"/>
    </source>
</evidence>
<dbReference type="AlphaFoldDB" id="A0A2N6L9E8"/>
<reference evidence="1 2" key="1">
    <citation type="submission" date="2017-07" db="EMBL/GenBank/DDBJ databases">
        <title>Genomes of Fischerella (Mastigocladus) sp. strains.</title>
        <authorList>
            <person name="Miller S.R."/>
        </authorList>
    </citation>
    <scope>NUCLEOTIDE SEQUENCE [LARGE SCALE GENOMIC DNA]</scope>
    <source>
        <strain evidence="1 2">CCMEE 5318</strain>
    </source>
</reference>
<feature type="non-terminal residue" evidence="1">
    <location>
        <position position="1"/>
    </location>
</feature>
<name>A0A2N6L9E8_9CYAN</name>
<dbReference type="RefSeq" id="WP_219724716.1">
    <property type="nucleotide sequence ID" value="NZ_NMQE01000653.1"/>
</dbReference>
<accession>A0A2N6L9E8</accession>
<evidence type="ECO:0000313" key="1">
    <source>
        <dbReference type="EMBL" id="PMB18904.1"/>
    </source>
</evidence>
<protein>
    <submittedName>
        <fullName evidence="1">Uncharacterized protein</fullName>
    </submittedName>
</protein>
<sequence length="68" mass="6887">AVSLLGLPSPASQPADIKHDLMVTEILRAAAQNGSLIKLDAGTAQVVAGVNRVVVPADGDSLAWGVIK</sequence>
<gene>
    <name evidence="1" type="ORF">CEN46_19880</name>
</gene>
<proteinExistence type="predicted"/>